<evidence type="ECO:0000259" key="1">
    <source>
        <dbReference type="PROSITE" id="PS50010"/>
    </source>
</evidence>
<proteinExistence type="predicted"/>
<organism evidence="2 3">
    <name type="scientific">Cyprinus carpio</name>
    <name type="common">Common carp</name>
    <dbReference type="NCBI Taxonomy" id="7962"/>
    <lineage>
        <taxon>Eukaryota</taxon>
        <taxon>Metazoa</taxon>
        <taxon>Chordata</taxon>
        <taxon>Craniata</taxon>
        <taxon>Vertebrata</taxon>
        <taxon>Euteleostomi</taxon>
        <taxon>Actinopterygii</taxon>
        <taxon>Neopterygii</taxon>
        <taxon>Teleostei</taxon>
        <taxon>Ostariophysi</taxon>
        <taxon>Cypriniformes</taxon>
        <taxon>Cyprinidae</taxon>
        <taxon>Cyprininae</taxon>
        <taxon>Cyprinus</taxon>
    </lineage>
</organism>
<reference evidence="2" key="1">
    <citation type="submission" date="2025-08" db="UniProtKB">
        <authorList>
            <consortium name="Ensembl"/>
        </authorList>
    </citation>
    <scope>IDENTIFICATION</scope>
</reference>
<protein>
    <recommendedName>
        <fullName evidence="1">DH domain-containing protein</fullName>
    </recommendedName>
</protein>
<dbReference type="SMART" id="SM00325">
    <property type="entry name" value="RhoGEF"/>
    <property type="match status" value="1"/>
</dbReference>
<dbReference type="GO" id="GO:0005085">
    <property type="term" value="F:guanyl-nucleotide exchange factor activity"/>
    <property type="evidence" value="ECO:0007669"/>
    <property type="project" value="InterPro"/>
</dbReference>
<dbReference type="SUPFAM" id="SSF48065">
    <property type="entry name" value="DBL homology domain (DH-domain)"/>
    <property type="match status" value="1"/>
</dbReference>
<dbReference type="Ensembl" id="ENSCCRT00020115451.1">
    <property type="protein sequence ID" value="ENSCCRP00020105701.1"/>
    <property type="gene ID" value="ENSCCRG00020048212.1"/>
</dbReference>
<accession>A0A8C2K630</accession>
<dbReference type="InterPro" id="IPR047271">
    <property type="entry name" value="Ephexin-like"/>
</dbReference>
<feature type="domain" description="DH" evidence="1">
    <location>
        <begin position="1"/>
        <end position="151"/>
    </location>
</feature>
<evidence type="ECO:0000313" key="2">
    <source>
        <dbReference type="Ensembl" id="ENSCCRP00020105701.1"/>
    </source>
</evidence>
<name>A0A8C2K630_CYPCA</name>
<evidence type="ECO:0000313" key="3">
    <source>
        <dbReference type="Proteomes" id="UP000694701"/>
    </source>
</evidence>
<dbReference type="PANTHER" id="PTHR12845:SF7">
    <property type="entry name" value="RHO GUANINE NUCLEOTIDE EXCHANGE FACTOR 15"/>
    <property type="match status" value="1"/>
</dbReference>
<dbReference type="Gene3D" id="1.20.900.10">
    <property type="entry name" value="Dbl homology (DH) domain"/>
    <property type="match status" value="1"/>
</dbReference>
<dbReference type="PROSITE" id="PS50010">
    <property type="entry name" value="DH_2"/>
    <property type="match status" value="1"/>
</dbReference>
<dbReference type="AlphaFoldDB" id="A0A8C2K630"/>
<sequence length="211" mass="24678">IQESMFEVLTSEASYLRSLRVLKDHFLGSRELSETLVIHDRKALFSNLLQVYEVSERFIGDLLKRVDESVVISDVCDIIYEHSENHFSVFTDYVRNQQYQEKTYSRLMESNREFSLVMRRLESSPLCKRLPFTSFMLLPFQRITRIKILIQVRYTLLMFSKNTCYSNFSSKCEMIRQYFDFHLSSFLIVANHAGKHTGGADETDGGAHSNI</sequence>
<dbReference type="InterPro" id="IPR000219">
    <property type="entry name" value="DH_dom"/>
</dbReference>
<dbReference type="Proteomes" id="UP000694701">
    <property type="component" value="Unplaced"/>
</dbReference>
<dbReference type="Pfam" id="PF00621">
    <property type="entry name" value="RhoGEF"/>
    <property type="match status" value="1"/>
</dbReference>
<dbReference type="InterPro" id="IPR035899">
    <property type="entry name" value="DBL_dom_sf"/>
</dbReference>
<dbReference type="PANTHER" id="PTHR12845">
    <property type="entry name" value="GUANINE NUCLEOTIDE EXCHANGE FACTOR"/>
    <property type="match status" value="1"/>
</dbReference>